<dbReference type="SUPFAM" id="SSF53474">
    <property type="entry name" value="alpha/beta-Hydrolases"/>
    <property type="match status" value="1"/>
</dbReference>
<dbReference type="EMBL" id="CP010994">
    <property type="protein sequence ID" value="AMN35001.1"/>
    <property type="molecule type" value="Genomic_DNA"/>
</dbReference>
<evidence type="ECO:0000313" key="2">
    <source>
        <dbReference type="EMBL" id="AMN35001.1"/>
    </source>
</evidence>
<dbReference type="Gene3D" id="3.40.50.1820">
    <property type="entry name" value="alpha/beta hydrolase"/>
    <property type="match status" value="1"/>
</dbReference>
<protein>
    <submittedName>
        <fullName evidence="2">Alpha/beta hydrolase</fullName>
    </submittedName>
</protein>
<dbReference type="PRINTS" id="PR00111">
    <property type="entry name" value="ABHYDROLASE"/>
</dbReference>
<dbReference type="PATRIC" id="fig|1502.177.peg.848"/>
<organism evidence="2 3">
    <name type="scientific">Clostridium perfringens</name>
    <dbReference type="NCBI Taxonomy" id="1502"/>
    <lineage>
        <taxon>Bacteria</taxon>
        <taxon>Bacillati</taxon>
        <taxon>Bacillota</taxon>
        <taxon>Clostridia</taxon>
        <taxon>Eubacteriales</taxon>
        <taxon>Clostridiaceae</taxon>
        <taxon>Clostridium</taxon>
    </lineage>
</organism>
<proteinExistence type="predicted"/>
<sequence>MAYFKYKNQSCYYEEIGEGRPLLFLHGNTASSKMFSFIVDKYSSDYKVILLDFLGHGKSDRLDKFPIDFWYDQGEQVIEFLRQKKYKDVYIIGSSGGALAAINVALEAPDLVDKLITDSFEGEVPLKAYTENIVKERELSKNDENARGFYEYMNGDDWESIVDKDTEMTLEHEKKIGKFFHKPLNELKAEILMTRSREDDILSLNNKDFFENVYKDLIKKIGNGQYYIFEKGGHPAMFSNYEKFIKISKEFFYNNKVNIK</sequence>
<dbReference type="Proteomes" id="UP000070260">
    <property type="component" value="Chromosome"/>
</dbReference>
<accession>A0A127EG97</accession>
<feature type="domain" description="AB hydrolase-1" evidence="1">
    <location>
        <begin position="21"/>
        <end position="120"/>
    </location>
</feature>
<evidence type="ECO:0000259" key="1">
    <source>
        <dbReference type="Pfam" id="PF00561"/>
    </source>
</evidence>
<dbReference type="InterPro" id="IPR029058">
    <property type="entry name" value="AB_hydrolase_fold"/>
</dbReference>
<dbReference type="Pfam" id="PF00561">
    <property type="entry name" value="Abhydrolase_1"/>
    <property type="match status" value="1"/>
</dbReference>
<dbReference type="GO" id="GO:0016787">
    <property type="term" value="F:hydrolase activity"/>
    <property type="evidence" value="ECO:0007669"/>
    <property type="project" value="UniProtKB-KW"/>
</dbReference>
<dbReference type="RefSeq" id="WP_061426734.1">
    <property type="nucleotide sequence ID" value="NZ_CATNZO010000001.1"/>
</dbReference>
<dbReference type="AlphaFoldDB" id="A0A127EG97"/>
<name>A0A127EG97_CLOPF</name>
<dbReference type="OrthoDB" id="9775557at2"/>
<dbReference type="PANTHER" id="PTHR43798">
    <property type="entry name" value="MONOACYLGLYCEROL LIPASE"/>
    <property type="match status" value="1"/>
</dbReference>
<reference evidence="2 3" key="1">
    <citation type="journal article" date="2016" name="PLoS ONE">
        <title>Plasmid Characterization and Chromosome Analysis of Two netF+ Clostridium perfringens Isolates Associated with Foal and Canine Necrotizing Enteritis.</title>
        <authorList>
            <person name="Mehdizadeh Gohari I."/>
            <person name="Kropinski A.M."/>
            <person name="Weese S.J."/>
            <person name="Parreira V.R."/>
            <person name="Whitehead A.E."/>
            <person name="Boerlin P."/>
            <person name="Prescott J.F."/>
        </authorList>
    </citation>
    <scope>NUCLEOTIDE SEQUENCE [LARGE SCALE GENOMIC DNA]</scope>
    <source>
        <strain evidence="2 3">JP838</strain>
    </source>
</reference>
<gene>
    <name evidence="2" type="ORF">JFP838_04290</name>
</gene>
<keyword evidence="2" id="KW-0378">Hydrolase</keyword>
<dbReference type="InterPro" id="IPR000073">
    <property type="entry name" value="AB_hydrolase_1"/>
</dbReference>
<evidence type="ECO:0000313" key="3">
    <source>
        <dbReference type="Proteomes" id="UP000070260"/>
    </source>
</evidence>
<dbReference type="InterPro" id="IPR050266">
    <property type="entry name" value="AB_hydrolase_sf"/>
</dbReference>